<dbReference type="STRING" id="1272.GCA_900014985_01014"/>
<organism evidence="10 11">
    <name type="scientific">Kocuria varians</name>
    <name type="common">Micrococcus varians</name>
    <dbReference type="NCBI Taxonomy" id="1272"/>
    <lineage>
        <taxon>Bacteria</taxon>
        <taxon>Bacillati</taxon>
        <taxon>Actinomycetota</taxon>
        <taxon>Actinomycetes</taxon>
        <taxon>Micrococcales</taxon>
        <taxon>Micrococcaceae</taxon>
        <taxon>Kocuria</taxon>
    </lineage>
</organism>
<dbReference type="EMBL" id="BJNW01000018">
    <property type="protein sequence ID" value="GEC99833.1"/>
    <property type="molecule type" value="Genomic_DNA"/>
</dbReference>
<feature type="transmembrane region" description="Helical" evidence="7">
    <location>
        <begin position="297"/>
        <end position="315"/>
    </location>
</feature>
<dbReference type="GO" id="GO:0005886">
    <property type="term" value="C:plasma membrane"/>
    <property type="evidence" value="ECO:0007669"/>
    <property type="project" value="UniProtKB-SubCell"/>
</dbReference>
<accession>A0A4Y4D8C2</accession>
<comment type="subcellular location">
    <subcellularLocation>
        <location evidence="1">Cell membrane</location>
        <topology evidence="1">Multi-pass membrane protein</topology>
    </subcellularLocation>
</comment>
<name>A0A4Y4D8C2_KOCVA</name>
<evidence type="ECO:0000313" key="11">
    <source>
        <dbReference type="Proteomes" id="UP000315730"/>
    </source>
</evidence>
<keyword evidence="4 7" id="KW-1133">Transmembrane helix</keyword>
<feature type="transmembrane region" description="Helical" evidence="7">
    <location>
        <begin position="223"/>
        <end position="244"/>
    </location>
</feature>
<feature type="transmembrane region" description="Helical" evidence="7">
    <location>
        <begin position="197"/>
        <end position="217"/>
    </location>
</feature>
<dbReference type="AlphaFoldDB" id="A0A4Y4D8C2"/>
<evidence type="ECO:0000256" key="2">
    <source>
        <dbReference type="ARBA" id="ARBA00022475"/>
    </source>
</evidence>
<evidence type="ECO:0000313" key="10">
    <source>
        <dbReference type="EMBL" id="GEC99833.1"/>
    </source>
</evidence>
<evidence type="ECO:0000256" key="5">
    <source>
        <dbReference type="ARBA" id="ARBA00023136"/>
    </source>
</evidence>
<proteinExistence type="inferred from homology"/>
<sequence>MSNLPLVTPCLTSSAGGRPYYASSVLTTEQAAYKLAFQIADALIRSGAGSANTTKSLLSIFRKTDLRDVTVSVGLGQVTISHQDAPDKAPSTRVFESEPGTLDIQLRTDAGNVLEDFVLGRISADEGIERMDEILAESRDIGHGLTMTGFAMLGIGFALILGGSWLTSISAAGVSAVVYGVYALVQRVKAPEIFSLAAGGLTAVLGATAAGVFFGATQTAVCIVAALAAWLAGIAAYGAVHDVITGWYVSASGRIFEAITSTAGLVAGVAVGIHAMQPLVGDSMDYIETLEMDDSRWALSILGAAVISAGFALASGGRGWKLATLGLFGGVVQLGVLAVTAAGMSSYGAILVASIAAGVFSVTLTRVLNLASNATLMIVLLPQFPGMLVYQGILGVIFGLEDAGDSVLKAAITAFCLCVGGMLGQYLASEALWAGRRRQFVRHHPGQKFRREMADEENFSDIMVPIFSKPFTS</sequence>
<dbReference type="Pfam" id="PF12821">
    <property type="entry name" value="ThrE_2"/>
    <property type="match status" value="1"/>
</dbReference>
<keyword evidence="5 7" id="KW-0472">Membrane</keyword>
<dbReference type="GO" id="GO:0015744">
    <property type="term" value="P:succinate transport"/>
    <property type="evidence" value="ECO:0007669"/>
    <property type="project" value="TreeGrafter"/>
</dbReference>
<evidence type="ECO:0000256" key="6">
    <source>
        <dbReference type="ARBA" id="ARBA00034125"/>
    </source>
</evidence>
<keyword evidence="3 7" id="KW-0812">Transmembrane</keyword>
<keyword evidence="11" id="KW-1185">Reference proteome</keyword>
<feature type="transmembrane region" description="Helical" evidence="7">
    <location>
        <begin position="406"/>
        <end position="428"/>
    </location>
</feature>
<dbReference type="GO" id="GO:0022857">
    <property type="term" value="F:transmembrane transporter activity"/>
    <property type="evidence" value="ECO:0007669"/>
    <property type="project" value="InterPro"/>
</dbReference>
<feature type="transmembrane region" description="Helical" evidence="7">
    <location>
        <begin position="376"/>
        <end position="400"/>
    </location>
</feature>
<dbReference type="PANTHER" id="PTHR34390">
    <property type="entry name" value="UPF0442 PROTEIN YJJB-RELATED"/>
    <property type="match status" value="1"/>
</dbReference>
<dbReference type="InterPro" id="IPR024528">
    <property type="entry name" value="ThrE_2"/>
</dbReference>
<evidence type="ECO:0000259" key="9">
    <source>
        <dbReference type="Pfam" id="PF12821"/>
    </source>
</evidence>
<feature type="transmembrane region" description="Helical" evidence="7">
    <location>
        <begin position="347"/>
        <end position="364"/>
    </location>
</feature>
<feature type="transmembrane region" description="Helical" evidence="7">
    <location>
        <begin position="322"/>
        <end position="341"/>
    </location>
</feature>
<feature type="domain" description="Threonine/serine exporter-like N-terminal" evidence="8">
    <location>
        <begin position="35"/>
        <end position="274"/>
    </location>
</feature>
<dbReference type="Proteomes" id="UP000315730">
    <property type="component" value="Unassembled WGS sequence"/>
</dbReference>
<reference evidence="10 11" key="1">
    <citation type="submission" date="2019-06" db="EMBL/GenBank/DDBJ databases">
        <title>Whole genome shotgun sequence of Kocuria varians NBRC 15358.</title>
        <authorList>
            <person name="Hosoyama A."/>
            <person name="Uohara A."/>
            <person name="Ohji S."/>
            <person name="Ichikawa N."/>
        </authorList>
    </citation>
    <scope>NUCLEOTIDE SEQUENCE [LARGE SCALE GENOMIC DNA]</scope>
    <source>
        <strain evidence="10 11">NBRC 15358</strain>
    </source>
</reference>
<evidence type="ECO:0000256" key="4">
    <source>
        <dbReference type="ARBA" id="ARBA00022989"/>
    </source>
</evidence>
<evidence type="ECO:0000256" key="7">
    <source>
        <dbReference type="SAM" id="Phobius"/>
    </source>
</evidence>
<evidence type="ECO:0000256" key="3">
    <source>
        <dbReference type="ARBA" id="ARBA00022692"/>
    </source>
</evidence>
<dbReference type="InterPro" id="IPR010619">
    <property type="entry name" value="ThrE-like_N"/>
</dbReference>
<evidence type="ECO:0008006" key="12">
    <source>
        <dbReference type="Google" id="ProtNLM"/>
    </source>
</evidence>
<gene>
    <name evidence="10" type="ORF">KVA01_19880</name>
</gene>
<dbReference type="InterPro" id="IPR050539">
    <property type="entry name" value="ThrE_Dicarb/AminoAcid_Exp"/>
</dbReference>
<comment type="similarity">
    <text evidence="6">Belongs to the ThrE exporter (TC 2.A.79) family.</text>
</comment>
<evidence type="ECO:0000259" key="8">
    <source>
        <dbReference type="Pfam" id="PF06738"/>
    </source>
</evidence>
<comment type="caution">
    <text evidence="10">The sequence shown here is derived from an EMBL/GenBank/DDBJ whole genome shotgun (WGS) entry which is preliminary data.</text>
</comment>
<keyword evidence="2" id="KW-1003">Cell membrane</keyword>
<feature type="transmembrane region" description="Helical" evidence="7">
    <location>
        <begin position="256"/>
        <end position="277"/>
    </location>
</feature>
<evidence type="ECO:0000256" key="1">
    <source>
        <dbReference type="ARBA" id="ARBA00004651"/>
    </source>
</evidence>
<protein>
    <recommendedName>
        <fullName evidence="12">Threonine/serine exporter-like N-terminal domain-containing protein</fullName>
    </recommendedName>
</protein>
<feature type="domain" description="Threonine/Serine exporter ThrE" evidence="9">
    <location>
        <begin position="301"/>
        <end position="424"/>
    </location>
</feature>
<dbReference type="Pfam" id="PF06738">
    <property type="entry name" value="ThrE"/>
    <property type="match status" value="1"/>
</dbReference>
<feature type="transmembrane region" description="Helical" evidence="7">
    <location>
        <begin position="166"/>
        <end position="185"/>
    </location>
</feature>